<dbReference type="InParanoid" id="A0A0D0A2B7"/>
<feature type="region of interest" description="Disordered" evidence="1">
    <location>
        <begin position="20"/>
        <end position="43"/>
    </location>
</feature>
<evidence type="ECO:0000313" key="2">
    <source>
        <dbReference type="EMBL" id="KIK44075.1"/>
    </source>
</evidence>
<name>A0A0D0A2B7_9AGAM</name>
<dbReference type="HOGENOM" id="CLU_2905693_0_0_1"/>
<dbReference type="Proteomes" id="UP000054485">
    <property type="component" value="Unassembled WGS sequence"/>
</dbReference>
<reference evidence="3" key="2">
    <citation type="submission" date="2015-01" db="EMBL/GenBank/DDBJ databases">
        <title>Evolutionary Origins and Diversification of the Mycorrhizal Mutualists.</title>
        <authorList>
            <consortium name="DOE Joint Genome Institute"/>
            <consortium name="Mycorrhizal Genomics Consortium"/>
            <person name="Kohler A."/>
            <person name="Kuo A."/>
            <person name="Nagy L.G."/>
            <person name="Floudas D."/>
            <person name="Copeland A."/>
            <person name="Barry K.W."/>
            <person name="Cichocki N."/>
            <person name="Veneault-Fourrey C."/>
            <person name="LaButti K."/>
            <person name="Lindquist E.A."/>
            <person name="Lipzen A."/>
            <person name="Lundell T."/>
            <person name="Morin E."/>
            <person name="Murat C."/>
            <person name="Riley R."/>
            <person name="Ohm R."/>
            <person name="Sun H."/>
            <person name="Tunlid A."/>
            <person name="Henrissat B."/>
            <person name="Grigoriev I.V."/>
            <person name="Hibbett D.S."/>
            <person name="Martin F."/>
        </authorList>
    </citation>
    <scope>NUCLEOTIDE SEQUENCE [LARGE SCALE GENOMIC DNA]</scope>
    <source>
        <strain evidence="3">UH-Slu-Lm8-n1</strain>
    </source>
</reference>
<dbReference type="EMBL" id="KN835198">
    <property type="protein sequence ID" value="KIK44075.1"/>
    <property type="molecule type" value="Genomic_DNA"/>
</dbReference>
<reference evidence="2 3" key="1">
    <citation type="submission" date="2014-04" db="EMBL/GenBank/DDBJ databases">
        <authorList>
            <consortium name="DOE Joint Genome Institute"/>
            <person name="Kuo A."/>
            <person name="Ruytinx J."/>
            <person name="Rineau F."/>
            <person name="Colpaert J."/>
            <person name="Kohler A."/>
            <person name="Nagy L.G."/>
            <person name="Floudas D."/>
            <person name="Copeland A."/>
            <person name="Barry K.W."/>
            <person name="Cichocki N."/>
            <person name="Veneault-Fourrey C."/>
            <person name="LaButti K."/>
            <person name="Lindquist E.A."/>
            <person name="Lipzen A."/>
            <person name="Lundell T."/>
            <person name="Morin E."/>
            <person name="Murat C."/>
            <person name="Sun H."/>
            <person name="Tunlid A."/>
            <person name="Henrissat B."/>
            <person name="Grigoriev I.V."/>
            <person name="Hibbett D.S."/>
            <person name="Martin F."/>
            <person name="Nordberg H.P."/>
            <person name="Cantor M.N."/>
            <person name="Hua S.X."/>
        </authorList>
    </citation>
    <scope>NUCLEOTIDE SEQUENCE [LARGE SCALE GENOMIC DNA]</scope>
    <source>
        <strain evidence="2 3">UH-Slu-Lm8-n1</strain>
    </source>
</reference>
<gene>
    <name evidence="2" type="ORF">CY34DRAFT_803098</name>
</gene>
<evidence type="ECO:0000313" key="3">
    <source>
        <dbReference type="Proteomes" id="UP000054485"/>
    </source>
</evidence>
<protein>
    <submittedName>
        <fullName evidence="2">Uncharacterized protein</fullName>
    </submittedName>
</protein>
<sequence>MRLARSKTYYEDTSGHLGLVLGGRPDTTNTTERASFEGNEKETTGLTSAVNHALMVVLNKMC</sequence>
<feature type="compositionally biased region" description="Basic and acidic residues" evidence="1">
    <location>
        <begin position="34"/>
        <end position="43"/>
    </location>
</feature>
<dbReference type="AlphaFoldDB" id="A0A0D0A2B7"/>
<accession>A0A0D0A2B7</accession>
<evidence type="ECO:0000256" key="1">
    <source>
        <dbReference type="SAM" id="MobiDB-lite"/>
    </source>
</evidence>
<proteinExistence type="predicted"/>
<keyword evidence="3" id="KW-1185">Reference proteome</keyword>
<organism evidence="2 3">
    <name type="scientific">Suillus luteus UH-Slu-Lm8-n1</name>
    <dbReference type="NCBI Taxonomy" id="930992"/>
    <lineage>
        <taxon>Eukaryota</taxon>
        <taxon>Fungi</taxon>
        <taxon>Dikarya</taxon>
        <taxon>Basidiomycota</taxon>
        <taxon>Agaricomycotina</taxon>
        <taxon>Agaricomycetes</taxon>
        <taxon>Agaricomycetidae</taxon>
        <taxon>Boletales</taxon>
        <taxon>Suillineae</taxon>
        <taxon>Suillaceae</taxon>
        <taxon>Suillus</taxon>
    </lineage>
</organism>